<protein>
    <submittedName>
        <fullName evidence="1">Uncharacterized protein</fullName>
    </submittedName>
</protein>
<reference evidence="1" key="2">
    <citation type="journal article" date="2015" name="Fish Shellfish Immunol.">
        <title>Early steps in the European eel (Anguilla anguilla)-Vibrio vulnificus interaction in the gills: Role of the RtxA13 toxin.</title>
        <authorList>
            <person name="Callol A."/>
            <person name="Pajuelo D."/>
            <person name="Ebbesson L."/>
            <person name="Teles M."/>
            <person name="MacKenzie S."/>
            <person name="Amaro C."/>
        </authorList>
    </citation>
    <scope>NUCLEOTIDE SEQUENCE</scope>
</reference>
<evidence type="ECO:0000313" key="1">
    <source>
        <dbReference type="EMBL" id="JAH74940.1"/>
    </source>
</evidence>
<name>A0A0E9VBW4_ANGAN</name>
<organism evidence="1">
    <name type="scientific">Anguilla anguilla</name>
    <name type="common">European freshwater eel</name>
    <name type="synonym">Muraena anguilla</name>
    <dbReference type="NCBI Taxonomy" id="7936"/>
    <lineage>
        <taxon>Eukaryota</taxon>
        <taxon>Metazoa</taxon>
        <taxon>Chordata</taxon>
        <taxon>Craniata</taxon>
        <taxon>Vertebrata</taxon>
        <taxon>Euteleostomi</taxon>
        <taxon>Actinopterygii</taxon>
        <taxon>Neopterygii</taxon>
        <taxon>Teleostei</taxon>
        <taxon>Anguilliformes</taxon>
        <taxon>Anguillidae</taxon>
        <taxon>Anguilla</taxon>
    </lineage>
</organism>
<accession>A0A0E9VBW4</accession>
<dbReference type="AlphaFoldDB" id="A0A0E9VBW4"/>
<sequence length="47" mass="5232">MVSAGHSHMQSSISYVSKRIEAFTENQHNYILPQIGIKGNSAMLIEI</sequence>
<reference evidence="1" key="1">
    <citation type="submission" date="2014-11" db="EMBL/GenBank/DDBJ databases">
        <authorList>
            <person name="Amaro Gonzalez C."/>
        </authorList>
    </citation>
    <scope>NUCLEOTIDE SEQUENCE</scope>
</reference>
<proteinExistence type="predicted"/>
<dbReference type="EMBL" id="GBXM01033637">
    <property type="protein sequence ID" value="JAH74940.1"/>
    <property type="molecule type" value="Transcribed_RNA"/>
</dbReference>